<dbReference type="SUPFAM" id="SSF51206">
    <property type="entry name" value="cAMP-binding domain-like"/>
    <property type="match status" value="2"/>
</dbReference>
<keyword evidence="4" id="KW-1185">Reference proteome</keyword>
<dbReference type="Gene3D" id="2.60.120.10">
    <property type="entry name" value="Jelly Rolls"/>
    <property type="match status" value="2"/>
</dbReference>
<feature type="region of interest" description="Disordered" evidence="1">
    <location>
        <begin position="562"/>
        <end position="590"/>
    </location>
</feature>
<dbReference type="PANTHER" id="PTHR23011">
    <property type="entry name" value="CYCLIC NUCLEOTIDE-BINDING DOMAIN CONTAINING PROTEIN"/>
    <property type="match status" value="1"/>
</dbReference>
<dbReference type="PANTHER" id="PTHR23011:SF28">
    <property type="entry name" value="CYCLIC NUCLEOTIDE-BINDING DOMAIN CONTAINING PROTEIN"/>
    <property type="match status" value="1"/>
</dbReference>
<protein>
    <recommendedName>
        <fullName evidence="2">Cyclic nucleotide-binding domain-containing protein</fullName>
    </recommendedName>
</protein>
<dbReference type="AlphaFoldDB" id="A0A1V9Z1W3"/>
<dbReference type="OrthoDB" id="2021138at2759"/>
<dbReference type="InterPro" id="IPR000595">
    <property type="entry name" value="cNMP-bd_dom"/>
</dbReference>
<dbReference type="CDD" id="cd00038">
    <property type="entry name" value="CAP_ED"/>
    <property type="match status" value="2"/>
</dbReference>
<gene>
    <name evidence="3" type="ORF">ACHHYP_04149</name>
</gene>
<dbReference type="InterPro" id="IPR018488">
    <property type="entry name" value="cNMP-bd_CS"/>
</dbReference>
<evidence type="ECO:0000313" key="4">
    <source>
        <dbReference type="Proteomes" id="UP000243579"/>
    </source>
</evidence>
<organism evidence="3 4">
    <name type="scientific">Achlya hypogyna</name>
    <name type="common">Oomycete</name>
    <name type="synonym">Protoachlya hypogyna</name>
    <dbReference type="NCBI Taxonomy" id="1202772"/>
    <lineage>
        <taxon>Eukaryota</taxon>
        <taxon>Sar</taxon>
        <taxon>Stramenopiles</taxon>
        <taxon>Oomycota</taxon>
        <taxon>Saprolegniomycetes</taxon>
        <taxon>Saprolegniales</taxon>
        <taxon>Achlyaceae</taxon>
        <taxon>Achlya</taxon>
    </lineage>
</organism>
<dbReference type="InterPro" id="IPR018490">
    <property type="entry name" value="cNMP-bd_dom_sf"/>
</dbReference>
<reference evidence="3 4" key="1">
    <citation type="journal article" date="2014" name="Genome Biol. Evol.">
        <title>The secreted proteins of Achlya hypogyna and Thraustotheca clavata identify the ancestral oomycete secretome and reveal gene acquisitions by horizontal gene transfer.</title>
        <authorList>
            <person name="Misner I."/>
            <person name="Blouin N."/>
            <person name="Leonard G."/>
            <person name="Richards T.A."/>
            <person name="Lane C.E."/>
        </authorList>
    </citation>
    <scope>NUCLEOTIDE SEQUENCE [LARGE SCALE GENOMIC DNA]</scope>
    <source>
        <strain evidence="3 4">ATCC 48635</strain>
    </source>
</reference>
<comment type="caution">
    <text evidence="3">The sequence shown here is derived from an EMBL/GenBank/DDBJ whole genome shotgun (WGS) entry which is preliminary data.</text>
</comment>
<dbReference type="Proteomes" id="UP000243579">
    <property type="component" value="Unassembled WGS sequence"/>
</dbReference>
<evidence type="ECO:0000313" key="3">
    <source>
        <dbReference type="EMBL" id="OQR92005.1"/>
    </source>
</evidence>
<name>A0A1V9Z1W3_ACHHY</name>
<dbReference type="PROSITE" id="PS50042">
    <property type="entry name" value="CNMP_BINDING_3"/>
    <property type="match status" value="2"/>
</dbReference>
<sequence>MEQAASIVRAAAHLHAKSIRSDKKLLNKAHTLQTILNKKPEARSTEEVDMLFEWVLKNETTSKLFSGIQDVICKTICREMTLYNAPAGTVVCYQGDFGDIFYIVLAGQVSLYVDSAEKHAPLEEELRGQLGTYPDEASRKGFGMFIRKIGGGGTFGELAVLDPSAQRCSDLQHQIITTRRTCTVVTNVLTSFICLKRGAYHRLLRASNGDEITFTQFEFVEDLYYFDGWSHGDVTRLSNKLKLLSVPADNFLLRHGNEANAMYFVYSGVVQESIPMTALVDEYGFVVKFSPVDDKPSKRGKMATMTPEESIVQGVQYGDLRRKRTSLETALYEEHDVCGEHALLFNETHSKVDLRAVTDVKALVMDRATWNDVFMIDRLDHVLTAQQLFRDMAMARDNWRATRIAIAATHPRLLLTISTRSMMKHARTICGWCGSHEHITGDNACAKVVEAKHQASIRKQRKKEMDERRIVDARVSLLFSQKRSPKVLQHKLRLAAQAVTTTAHLKQKNADAMSPREQLYRDWQIAATKQKVIAELTGLPPKLQVPSTLRAAVSSPRRSPILRGAVKPASPCGNQSPRHQSPLFLSPAEESRSPLPAVHLPLHMQNDLARDNVAVVYKQRLLQHIKKVQSVADYQTVRAEVMAKLESPDAEEPVPLRPRVPRNRRWRRGQPTRLDRRVTRLLRKLWPDEVPKVEESLQDIKIVN</sequence>
<dbReference type="SMART" id="SM00100">
    <property type="entry name" value="cNMP"/>
    <property type="match status" value="1"/>
</dbReference>
<dbReference type="InterPro" id="IPR014710">
    <property type="entry name" value="RmlC-like_jellyroll"/>
</dbReference>
<accession>A0A1V9Z1W3</accession>
<proteinExistence type="predicted"/>
<dbReference type="STRING" id="1202772.A0A1V9Z1W3"/>
<dbReference type="EMBL" id="JNBR01000485">
    <property type="protein sequence ID" value="OQR92005.1"/>
    <property type="molecule type" value="Genomic_DNA"/>
</dbReference>
<feature type="domain" description="Cyclic nucleotide-binding" evidence="2">
    <location>
        <begin position="225"/>
        <end position="375"/>
    </location>
</feature>
<feature type="domain" description="Cyclic nucleotide-binding" evidence="2">
    <location>
        <begin position="64"/>
        <end position="204"/>
    </location>
</feature>
<evidence type="ECO:0000259" key="2">
    <source>
        <dbReference type="PROSITE" id="PS50042"/>
    </source>
</evidence>
<dbReference type="PROSITE" id="PS00888">
    <property type="entry name" value="CNMP_BINDING_1"/>
    <property type="match status" value="1"/>
</dbReference>
<evidence type="ECO:0000256" key="1">
    <source>
        <dbReference type="SAM" id="MobiDB-lite"/>
    </source>
</evidence>